<evidence type="ECO:0000256" key="5">
    <source>
        <dbReference type="ARBA" id="ARBA00022777"/>
    </source>
</evidence>
<dbReference type="InterPro" id="IPR036097">
    <property type="entry name" value="HisK_dim/P_sf"/>
</dbReference>
<name>A0ABR9E8R9_9GAMM</name>
<dbReference type="SUPFAM" id="SSF55874">
    <property type="entry name" value="ATPase domain of HSP90 chaperone/DNA topoisomerase II/histidine kinase"/>
    <property type="match status" value="1"/>
</dbReference>
<dbReference type="InterPro" id="IPR004358">
    <property type="entry name" value="Sig_transdc_His_kin-like_C"/>
</dbReference>
<sequence length="495" mass="55443">MNETKVNTGVDPLNTDFKIDNAFLAQLVDCLPMGAMIVNAKAQILFANDQLSEILGYTDSELIGMNIDSLLPSQFKSNHTHLMSQFFAKPRKRLMGAGRELFASQKNGAQIPIEIGLNPIRGKQELVLATLVDISQRLRANNMFQRSIQAVPHGVLIIDKNGIIQSVNKSICSSFGYSEEELLDKKMEMLLPKRYQGHHAGLRHSFHQAPSIRSMGVGRDLTALNKDGKEFPVEIGLSPFENTNNEDMVFVSLLDISDRKRMEVELKENNTSLKEFTYVASHDLRSPLRGISNLVEWIKEDLGTTTDEVQHNLTRIDERILKMETLIDNLLDYAKAGKATLDTQKIDINKLVNNVEELLEFPVGIKLKKDIQLDSIVSAWTPLETVIRNLVSNAIGHHDREEGIILIRSVAENTLCHLTVSDDGPGIPEAAYERIFSLFQTTTSGERQGAGIGLSISRRLTEAHGGKLNVTSNQPQRGVTFHVWWPRFARKEIND</sequence>
<dbReference type="PROSITE" id="PS50109">
    <property type="entry name" value="HIS_KIN"/>
    <property type="match status" value="1"/>
</dbReference>
<dbReference type="CDD" id="cd00075">
    <property type="entry name" value="HATPase"/>
    <property type="match status" value="1"/>
</dbReference>
<dbReference type="Proteomes" id="UP000648482">
    <property type="component" value="Unassembled WGS sequence"/>
</dbReference>
<feature type="domain" description="Histidine kinase" evidence="7">
    <location>
        <begin position="279"/>
        <end position="489"/>
    </location>
</feature>
<dbReference type="InterPro" id="IPR000014">
    <property type="entry name" value="PAS"/>
</dbReference>
<dbReference type="InterPro" id="IPR035965">
    <property type="entry name" value="PAS-like_dom_sf"/>
</dbReference>
<dbReference type="InterPro" id="IPR036890">
    <property type="entry name" value="HATPase_C_sf"/>
</dbReference>
<dbReference type="InterPro" id="IPR003594">
    <property type="entry name" value="HATPase_dom"/>
</dbReference>
<evidence type="ECO:0000256" key="1">
    <source>
        <dbReference type="ARBA" id="ARBA00000085"/>
    </source>
</evidence>
<dbReference type="EMBL" id="AQGU01000029">
    <property type="protein sequence ID" value="MBE0361809.1"/>
    <property type="molecule type" value="Genomic_DNA"/>
</dbReference>
<feature type="domain" description="PAC" evidence="9">
    <location>
        <begin position="217"/>
        <end position="268"/>
    </location>
</feature>
<proteinExistence type="predicted"/>
<dbReference type="CDD" id="cd00130">
    <property type="entry name" value="PAS"/>
    <property type="match status" value="2"/>
</dbReference>
<dbReference type="NCBIfam" id="TIGR00229">
    <property type="entry name" value="sensory_box"/>
    <property type="match status" value="2"/>
</dbReference>
<evidence type="ECO:0000256" key="3">
    <source>
        <dbReference type="ARBA" id="ARBA00022553"/>
    </source>
</evidence>
<dbReference type="Pfam" id="PF02518">
    <property type="entry name" value="HATPase_c"/>
    <property type="match status" value="1"/>
</dbReference>
<comment type="caution">
    <text evidence="10">The sequence shown here is derived from an EMBL/GenBank/DDBJ whole genome shotgun (WGS) entry which is preliminary data.</text>
</comment>
<dbReference type="PRINTS" id="PR00344">
    <property type="entry name" value="BCTRLSENSOR"/>
</dbReference>
<evidence type="ECO:0000259" key="7">
    <source>
        <dbReference type="PROSITE" id="PS50109"/>
    </source>
</evidence>
<dbReference type="SMART" id="SM00086">
    <property type="entry name" value="PAC"/>
    <property type="match status" value="2"/>
</dbReference>
<feature type="domain" description="PAS" evidence="8">
    <location>
        <begin position="140"/>
        <end position="209"/>
    </location>
</feature>
<dbReference type="InterPro" id="IPR003661">
    <property type="entry name" value="HisK_dim/P_dom"/>
</dbReference>
<feature type="domain" description="PAS" evidence="8">
    <location>
        <begin position="20"/>
        <end position="73"/>
    </location>
</feature>
<dbReference type="InterPro" id="IPR050351">
    <property type="entry name" value="BphY/WalK/GraS-like"/>
</dbReference>
<gene>
    <name evidence="10" type="ORF">PALI_b0833</name>
</gene>
<protein>
    <recommendedName>
        <fullName evidence="2">histidine kinase</fullName>
        <ecNumber evidence="2">2.7.13.3</ecNumber>
    </recommendedName>
</protein>
<accession>A0ABR9E8R9</accession>
<dbReference type="SMART" id="SM00387">
    <property type="entry name" value="HATPase_c"/>
    <property type="match status" value="1"/>
</dbReference>
<evidence type="ECO:0000259" key="8">
    <source>
        <dbReference type="PROSITE" id="PS50112"/>
    </source>
</evidence>
<dbReference type="PROSITE" id="PS50112">
    <property type="entry name" value="PAS"/>
    <property type="match status" value="2"/>
</dbReference>
<evidence type="ECO:0000313" key="10">
    <source>
        <dbReference type="EMBL" id="MBE0361809.1"/>
    </source>
</evidence>
<dbReference type="EC" id="2.7.13.3" evidence="2"/>
<keyword evidence="5" id="KW-0418">Kinase</keyword>
<dbReference type="CDD" id="cd00082">
    <property type="entry name" value="HisKA"/>
    <property type="match status" value="1"/>
</dbReference>
<dbReference type="RefSeq" id="WP_193156725.1">
    <property type="nucleotide sequence ID" value="NZ_AQGU01000029.1"/>
</dbReference>
<organism evidence="10 11">
    <name type="scientific">Pseudoalteromonas aliena SW19</name>
    <dbReference type="NCBI Taxonomy" id="1314866"/>
    <lineage>
        <taxon>Bacteria</taxon>
        <taxon>Pseudomonadati</taxon>
        <taxon>Pseudomonadota</taxon>
        <taxon>Gammaproteobacteria</taxon>
        <taxon>Alteromonadales</taxon>
        <taxon>Pseudoalteromonadaceae</taxon>
        <taxon>Pseudoalteromonas</taxon>
    </lineage>
</organism>
<dbReference type="PANTHER" id="PTHR42878">
    <property type="entry name" value="TWO-COMPONENT HISTIDINE KINASE"/>
    <property type="match status" value="1"/>
</dbReference>
<keyword evidence="6" id="KW-0472">Membrane</keyword>
<dbReference type="Pfam" id="PF13426">
    <property type="entry name" value="PAS_9"/>
    <property type="match status" value="2"/>
</dbReference>
<dbReference type="SUPFAM" id="SSF55785">
    <property type="entry name" value="PYP-like sensor domain (PAS domain)"/>
    <property type="match status" value="2"/>
</dbReference>
<dbReference type="PANTHER" id="PTHR42878:SF15">
    <property type="entry name" value="BACTERIOPHYTOCHROME"/>
    <property type="match status" value="1"/>
</dbReference>
<dbReference type="InterPro" id="IPR001610">
    <property type="entry name" value="PAC"/>
</dbReference>
<dbReference type="Pfam" id="PF00512">
    <property type="entry name" value="HisKA"/>
    <property type="match status" value="1"/>
</dbReference>
<dbReference type="InterPro" id="IPR000700">
    <property type="entry name" value="PAS-assoc_C"/>
</dbReference>
<dbReference type="PROSITE" id="PS50113">
    <property type="entry name" value="PAC"/>
    <property type="match status" value="1"/>
</dbReference>
<keyword evidence="11" id="KW-1185">Reference proteome</keyword>
<keyword evidence="4" id="KW-0808">Transferase</keyword>
<dbReference type="SUPFAM" id="SSF47384">
    <property type="entry name" value="Homodimeric domain of signal transducing histidine kinase"/>
    <property type="match status" value="1"/>
</dbReference>
<evidence type="ECO:0000256" key="2">
    <source>
        <dbReference type="ARBA" id="ARBA00012438"/>
    </source>
</evidence>
<dbReference type="SMART" id="SM00388">
    <property type="entry name" value="HisKA"/>
    <property type="match status" value="1"/>
</dbReference>
<dbReference type="SMART" id="SM00091">
    <property type="entry name" value="PAS"/>
    <property type="match status" value="2"/>
</dbReference>
<dbReference type="InterPro" id="IPR005467">
    <property type="entry name" value="His_kinase_dom"/>
</dbReference>
<evidence type="ECO:0000313" key="11">
    <source>
        <dbReference type="Proteomes" id="UP000648482"/>
    </source>
</evidence>
<reference evidence="10 11" key="1">
    <citation type="submission" date="2015-06" db="EMBL/GenBank/DDBJ databases">
        <title>Genome sequence of Pseudoalteromonas aliena.</title>
        <authorList>
            <person name="Xie B.-B."/>
            <person name="Rong J.-C."/>
            <person name="Qin Q.-L."/>
            <person name="Zhang Y.-Z."/>
        </authorList>
    </citation>
    <scope>NUCLEOTIDE SEQUENCE [LARGE SCALE GENOMIC DNA]</scope>
    <source>
        <strain evidence="10 11">SW19</strain>
    </source>
</reference>
<dbReference type="Gene3D" id="1.10.287.130">
    <property type="match status" value="1"/>
</dbReference>
<evidence type="ECO:0000256" key="6">
    <source>
        <dbReference type="ARBA" id="ARBA00023136"/>
    </source>
</evidence>
<comment type="catalytic activity">
    <reaction evidence="1">
        <text>ATP + protein L-histidine = ADP + protein N-phospho-L-histidine.</text>
        <dbReference type="EC" id="2.7.13.3"/>
    </reaction>
</comment>
<evidence type="ECO:0000256" key="4">
    <source>
        <dbReference type="ARBA" id="ARBA00022679"/>
    </source>
</evidence>
<evidence type="ECO:0000259" key="9">
    <source>
        <dbReference type="PROSITE" id="PS50113"/>
    </source>
</evidence>
<dbReference type="Gene3D" id="3.30.565.10">
    <property type="entry name" value="Histidine kinase-like ATPase, C-terminal domain"/>
    <property type="match status" value="1"/>
</dbReference>
<dbReference type="Gene3D" id="3.30.450.20">
    <property type="entry name" value="PAS domain"/>
    <property type="match status" value="2"/>
</dbReference>
<keyword evidence="3" id="KW-0597">Phosphoprotein</keyword>